<organism evidence="3">
    <name type="scientific">Grammatophora oceanica</name>
    <dbReference type="NCBI Taxonomy" id="210454"/>
    <lineage>
        <taxon>Eukaryota</taxon>
        <taxon>Sar</taxon>
        <taxon>Stramenopiles</taxon>
        <taxon>Ochrophyta</taxon>
        <taxon>Bacillariophyta</taxon>
        <taxon>Fragilariophyceae</taxon>
        <taxon>Fragilariophycidae</taxon>
        <taxon>Rhabdonematales</taxon>
        <taxon>Grammatophoraceae</taxon>
        <taxon>Grammatophora</taxon>
    </lineage>
</organism>
<accession>A0A7S1VQS3</accession>
<evidence type="ECO:0000256" key="1">
    <source>
        <dbReference type="SAM" id="MobiDB-lite"/>
    </source>
</evidence>
<dbReference type="EMBL" id="HBGK01048232">
    <property type="protein sequence ID" value="CAD9308008.1"/>
    <property type="molecule type" value="Transcribed_RNA"/>
</dbReference>
<feature type="chain" id="PRO_5030750267" evidence="2">
    <location>
        <begin position="26"/>
        <end position="605"/>
    </location>
</feature>
<feature type="signal peptide" evidence="2">
    <location>
        <begin position="1"/>
        <end position="25"/>
    </location>
</feature>
<keyword evidence="2" id="KW-0732">Signal</keyword>
<proteinExistence type="predicted"/>
<feature type="region of interest" description="Disordered" evidence="1">
    <location>
        <begin position="71"/>
        <end position="96"/>
    </location>
</feature>
<name>A0A7S1VQS3_9STRA</name>
<evidence type="ECO:0000256" key="2">
    <source>
        <dbReference type="SAM" id="SignalP"/>
    </source>
</evidence>
<sequence length="605" mass="67697">MKYVLGALAVSTLFVSLSSFLVTLTHDGQSASSEIPRPLEPMETQKNAWKRVGPSTAAEFQSQRIGNSISAEDKDGLSSVSRNSGATEGHILRDGDWPDPHPPFPPAEYLAGIPSHILTTEIVFCKECEEATGCRDFILAETKGSLAWSVVMKAQQKVSSDNSKSCNACDPTKCRPTTPKPLRFDEAAPRFTKRHTFELTTISREAQRRSKHFPTNPGEAWWVYNPSLIPLPESMKSPNVPTAVYLATHRVSVIPNSSQPWVFDRDHVAMTTLDEDFNILREIVVDPNVQRTRHASIDDVRLFQYNGTVYLSSGLMLLPFEVSMDSGRHSPIFWPIVGAGNKSELAVHNVPLPPYGVVTRMRHVEDDNVFRFQKKLNNTVKPLAKNVNYFTLEDGEFFAEVYPLSPRRIAEVSSSSNDTFLRSTEYVMGKYIYYNETKQAAYVVEGLSDVKAWRFRSDRGSACCIRIEKEYYADLTLNEEVLSQPYIMVGISHLKSFNSLPPDQSFGYLSRLYAISPLDGATVLATSGLFCLASGKEERYLQYINNEVYNCPMIHFVMSIAINPIDPSKVAIAYGIDDVLGTMMETTKRELALHLFSPIPNTELG</sequence>
<reference evidence="3" key="1">
    <citation type="submission" date="2021-01" db="EMBL/GenBank/DDBJ databases">
        <authorList>
            <person name="Corre E."/>
            <person name="Pelletier E."/>
            <person name="Niang G."/>
            <person name="Scheremetjew M."/>
            <person name="Finn R."/>
            <person name="Kale V."/>
            <person name="Holt S."/>
            <person name="Cochrane G."/>
            <person name="Meng A."/>
            <person name="Brown T."/>
            <person name="Cohen L."/>
        </authorList>
    </citation>
    <scope>NUCLEOTIDE SEQUENCE</scope>
    <source>
        <strain evidence="3">CCMP 410</strain>
    </source>
</reference>
<dbReference type="AlphaFoldDB" id="A0A7S1VQS3"/>
<gene>
    <name evidence="3" type="ORF">GOCE00092_LOCUS25311</name>
</gene>
<protein>
    <submittedName>
        <fullName evidence="3">Uncharacterized protein</fullName>
    </submittedName>
</protein>
<evidence type="ECO:0000313" key="3">
    <source>
        <dbReference type="EMBL" id="CAD9308008.1"/>
    </source>
</evidence>